<protein>
    <submittedName>
        <fullName evidence="2">Proteasome subunit alpha type</fullName>
    </submittedName>
</protein>
<dbReference type="Proteomes" id="UP000187203">
    <property type="component" value="Unassembled WGS sequence"/>
</dbReference>
<keyword evidence="3" id="KW-1185">Reference proteome</keyword>
<sequence length="98" mass="10725">MAEIIENKAADPTQCVMRSKNAAWSFLKIKSDHSTTKRGHGLARSVPEEWTPPPPNFLKFNSDGSYDNGNAGLGVVVRNELGQTVDGFARYNLSLLCS</sequence>
<name>A0A1R3IZZ4_9ROSI</name>
<dbReference type="OrthoDB" id="1906820at2759"/>
<feature type="region of interest" description="Disordered" evidence="1">
    <location>
        <begin position="36"/>
        <end position="62"/>
    </location>
</feature>
<evidence type="ECO:0000256" key="1">
    <source>
        <dbReference type="SAM" id="MobiDB-lite"/>
    </source>
</evidence>
<evidence type="ECO:0000313" key="2">
    <source>
        <dbReference type="EMBL" id="OMO88141.1"/>
    </source>
</evidence>
<dbReference type="AlphaFoldDB" id="A0A1R3IZZ4"/>
<evidence type="ECO:0000313" key="3">
    <source>
        <dbReference type="Proteomes" id="UP000187203"/>
    </source>
</evidence>
<reference evidence="3" key="1">
    <citation type="submission" date="2013-09" db="EMBL/GenBank/DDBJ databases">
        <title>Corchorus olitorius genome sequencing.</title>
        <authorList>
            <person name="Alam M."/>
            <person name="Haque M.S."/>
            <person name="Islam M.S."/>
            <person name="Emdad E.M."/>
            <person name="Islam M.M."/>
            <person name="Ahmed B."/>
            <person name="Halim A."/>
            <person name="Hossen Q.M.M."/>
            <person name="Hossain M.Z."/>
            <person name="Ahmed R."/>
            <person name="Khan M.M."/>
            <person name="Islam R."/>
            <person name="Rashid M.M."/>
            <person name="Khan S.A."/>
            <person name="Rahman M.S."/>
            <person name="Alam M."/>
            <person name="Yahiya A.S."/>
            <person name="Khan M.S."/>
            <person name="Azam M.S."/>
            <person name="Haque T."/>
            <person name="Lashkar M.Z.H."/>
            <person name="Akhand A.I."/>
            <person name="Morshed G."/>
            <person name="Roy S."/>
            <person name="Uddin K.S."/>
            <person name="Rabeya T."/>
            <person name="Hossain A.S."/>
            <person name="Chowdhury A."/>
            <person name="Snigdha A.R."/>
            <person name="Mortoza M.S."/>
            <person name="Matin S.A."/>
            <person name="Hoque S.M.E."/>
            <person name="Islam M.K."/>
            <person name="Roy D.K."/>
            <person name="Haider R."/>
            <person name="Moosa M.M."/>
            <person name="Elias S.M."/>
            <person name="Hasan A.M."/>
            <person name="Jahan S."/>
            <person name="Shafiuddin M."/>
            <person name="Mahmood N."/>
            <person name="Shommy N.S."/>
        </authorList>
    </citation>
    <scope>NUCLEOTIDE SEQUENCE [LARGE SCALE GENOMIC DNA]</scope>
    <source>
        <strain evidence="3">cv. O-4</strain>
    </source>
</reference>
<keyword evidence="2" id="KW-0647">Proteasome</keyword>
<gene>
    <name evidence="2" type="ORF">COLO4_20432</name>
</gene>
<comment type="caution">
    <text evidence="2">The sequence shown here is derived from an EMBL/GenBank/DDBJ whole genome shotgun (WGS) entry which is preliminary data.</text>
</comment>
<dbReference type="EMBL" id="AWUE01017164">
    <property type="protein sequence ID" value="OMO88141.1"/>
    <property type="molecule type" value="Genomic_DNA"/>
</dbReference>
<proteinExistence type="predicted"/>
<organism evidence="2 3">
    <name type="scientific">Corchorus olitorius</name>
    <dbReference type="NCBI Taxonomy" id="93759"/>
    <lineage>
        <taxon>Eukaryota</taxon>
        <taxon>Viridiplantae</taxon>
        <taxon>Streptophyta</taxon>
        <taxon>Embryophyta</taxon>
        <taxon>Tracheophyta</taxon>
        <taxon>Spermatophyta</taxon>
        <taxon>Magnoliopsida</taxon>
        <taxon>eudicotyledons</taxon>
        <taxon>Gunneridae</taxon>
        <taxon>Pentapetalae</taxon>
        <taxon>rosids</taxon>
        <taxon>malvids</taxon>
        <taxon>Malvales</taxon>
        <taxon>Malvaceae</taxon>
        <taxon>Grewioideae</taxon>
        <taxon>Apeibeae</taxon>
        <taxon>Corchorus</taxon>
    </lineage>
</organism>
<accession>A0A1R3IZZ4</accession>
<dbReference type="GO" id="GO:0000502">
    <property type="term" value="C:proteasome complex"/>
    <property type="evidence" value="ECO:0007669"/>
    <property type="project" value="UniProtKB-KW"/>
</dbReference>